<sequence>MAQSDRISILGCRTPFVRSIIPQKTTASFNNRILPRHKQATMSDQNDIPTGEFQDNEYQSRTGQNQVPVQSDNKPVEDPIDGNVADSDAQLERDDNEAINKGNMINERTRGAAKSGGTYQEPGDEEGLPGPDDGTSRVTGSGV</sequence>
<gene>
    <name evidence="2" type="ORF">WHR41_02131</name>
</gene>
<comment type="caution">
    <text evidence="2">The sequence shown here is derived from an EMBL/GenBank/DDBJ whole genome shotgun (WGS) entry which is preliminary data.</text>
</comment>
<feature type="region of interest" description="Disordered" evidence="1">
    <location>
        <begin position="31"/>
        <end position="143"/>
    </location>
</feature>
<organism evidence="2 3">
    <name type="scientific">Cladosporium halotolerans</name>
    <dbReference type="NCBI Taxonomy" id="1052096"/>
    <lineage>
        <taxon>Eukaryota</taxon>
        <taxon>Fungi</taxon>
        <taxon>Dikarya</taxon>
        <taxon>Ascomycota</taxon>
        <taxon>Pezizomycotina</taxon>
        <taxon>Dothideomycetes</taxon>
        <taxon>Dothideomycetidae</taxon>
        <taxon>Cladosporiales</taxon>
        <taxon>Cladosporiaceae</taxon>
        <taxon>Cladosporium</taxon>
    </lineage>
</organism>
<dbReference type="EMBL" id="JAAQHG020000005">
    <property type="protein sequence ID" value="KAL1589316.1"/>
    <property type="molecule type" value="Genomic_DNA"/>
</dbReference>
<accession>A0AB34KZH9</accession>
<dbReference type="GeneID" id="96003575"/>
<name>A0AB34KZH9_9PEZI</name>
<dbReference type="Proteomes" id="UP000803884">
    <property type="component" value="Unassembled WGS sequence"/>
</dbReference>
<evidence type="ECO:0008006" key="4">
    <source>
        <dbReference type="Google" id="ProtNLM"/>
    </source>
</evidence>
<proteinExistence type="predicted"/>
<evidence type="ECO:0000313" key="2">
    <source>
        <dbReference type="EMBL" id="KAL1589316.1"/>
    </source>
</evidence>
<evidence type="ECO:0000313" key="3">
    <source>
        <dbReference type="Proteomes" id="UP000803884"/>
    </source>
</evidence>
<dbReference type="AlphaFoldDB" id="A0AB34KZH9"/>
<keyword evidence="3" id="KW-1185">Reference proteome</keyword>
<protein>
    <recommendedName>
        <fullName evidence="4">Histone chaperone domain-containing protein</fullName>
    </recommendedName>
</protein>
<evidence type="ECO:0000256" key="1">
    <source>
        <dbReference type="SAM" id="MobiDB-lite"/>
    </source>
</evidence>
<dbReference type="RefSeq" id="XP_069232421.1">
    <property type="nucleotide sequence ID" value="XM_069370737.1"/>
</dbReference>
<reference evidence="2 3" key="1">
    <citation type="journal article" date="2020" name="Microbiol. Resour. Announc.">
        <title>Draft Genome Sequence of a Cladosporium Species Isolated from the Mesophotic Ascidian Didemnum maculosum.</title>
        <authorList>
            <person name="Gioti A."/>
            <person name="Siaperas R."/>
            <person name="Nikolaivits E."/>
            <person name="Le Goff G."/>
            <person name="Ouazzani J."/>
            <person name="Kotoulas G."/>
            <person name="Topakas E."/>
        </authorList>
    </citation>
    <scope>NUCLEOTIDE SEQUENCE [LARGE SCALE GENOMIC DNA]</scope>
    <source>
        <strain evidence="2 3">TM138-S3</strain>
    </source>
</reference>
<feature type="compositionally biased region" description="Polar residues" evidence="1">
    <location>
        <begin position="56"/>
        <end position="73"/>
    </location>
</feature>